<dbReference type="AlphaFoldDB" id="A0A6N7X4K5"/>
<dbReference type="GO" id="GO:0003700">
    <property type="term" value="F:DNA-binding transcription factor activity"/>
    <property type="evidence" value="ECO:0007669"/>
    <property type="project" value="InterPro"/>
</dbReference>
<dbReference type="SUPFAM" id="SSF46785">
    <property type="entry name" value="Winged helix' DNA-binding domain"/>
    <property type="match status" value="1"/>
</dbReference>
<dbReference type="Pfam" id="PF00392">
    <property type="entry name" value="GntR"/>
    <property type="match status" value="1"/>
</dbReference>
<keyword evidence="7" id="KW-1185">Reference proteome</keyword>
<gene>
    <name evidence="6" type="ORF">FYJ65_03605</name>
</gene>
<dbReference type="SUPFAM" id="SSF48008">
    <property type="entry name" value="GntR ligand-binding domain-like"/>
    <property type="match status" value="1"/>
</dbReference>
<dbReference type="PANTHER" id="PTHR43537">
    <property type="entry name" value="TRANSCRIPTIONAL REGULATOR, GNTR FAMILY"/>
    <property type="match status" value="1"/>
</dbReference>
<dbReference type="Pfam" id="PF07729">
    <property type="entry name" value="FCD"/>
    <property type="match status" value="1"/>
</dbReference>
<evidence type="ECO:0000259" key="4">
    <source>
        <dbReference type="PROSITE" id="PS50934"/>
    </source>
</evidence>
<dbReference type="InterPro" id="IPR036388">
    <property type="entry name" value="WH-like_DNA-bd_sf"/>
</dbReference>
<dbReference type="PANTHER" id="PTHR43537:SF24">
    <property type="entry name" value="GLUCONATE OPERON TRANSCRIPTIONAL REPRESSOR"/>
    <property type="match status" value="1"/>
</dbReference>
<evidence type="ECO:0000313" key="7">
    <source>
        <dbReference type="Proteomes" id="UP000469424"/>
    </source>
</evidence>
<name>A0A6N7X4K5_9FIRM</name>
<dbReference type="InterPro" id="IPR011711">
    <property type="entry name" value="GntR_C"/>
</dbReference>
<dbReference type="EMBL" id="VUNA01000005">
    <property type="protein sequence ID" value="MST70432.1"/>
    <property type="molecule type" value="Genomic_DNA"/>
</dbReference>
<comment type="caution">
    <text evidence="6">The sequence shown here is derived from an EMBL/GenBank/DDBJ whole genome shotgun (WGS) entry which is preliminary data.</text>
</comment>
<feature type="domain" description="HTH gntR-type" evidence="5">
    <location>
        <begin position="6"/>
        <end position="73"/>
    </location>
</feature>
<evidence type="ECO:0000259" key="5">
    <source>
        <dbReference type="PROSITE" id="PS50949"/>
    </source>
</evidence>
<reference evidence="6 7" key="1">
    <citation type="submission" date="2019-08" db="EMBL/GenBank/DDBJ databases">
        <title>In-depth cultivation of the pig gut microbiome towards novel bacterial diversity and tailored functional studies.</title>
        <authorList>
            <person name="Wylensek D."/>
            <person name="Hitch T.C.A."/>
            <person name="Clavel T."/>
        </authorList>
    </citation>
    <scope>NUCLEOTIDE SEQUENCE [LARGE SCALE GENOMIC DNA]</scope>
    <source>
        <strain evidence="6 7">WCA-MUC-591-APC-4B</strain>
    </source>
</reference>
<dbReference type="Gene3D" id="1.10.10.10">
    <property type="entry name" value="Winged helix-like DNA-binding domain superfamily/Winged helix DNA-binding domain"/>
    <property type="match status" value="1"/>
</dbReference>
<protein>
    <submittedName>
        <fullName evidence="6">GntR family transcriptional regulator</fullName>
    </submittedName>
</protein>
<dbReference type="InterPro" id="IPR007526">
    <property type="entry name" value="SWIRM"/>
</dbReference>
<dbReference type="CDD" id="cd07377">
    <property type="entry name" value="WHTH_GntR"/>
    <property type="match status" value="1"/>
</dbReference>
<dbReference type="InterPro" id="IPR008920">
    <property type="entry name" value="TF_FadR/GntR_C"/>
</dbReference>
<evidence type="ECO:0000256" key="2">
    <source>
        <dbReference type="ARBA" id="ARBA00023125"/>
    </source>
</evidence>
<keyword evidence="3" id="KW-0804">Transcription</keyword>
<evidence type="ECO:0000313" key="6">
    <source>
        <dbReference type="EMBL" id="MST70432.1"/>
    </source>
</evidence>
<dbReference type="Proteomes" id="UP000469424">
    <property type="component" value="Unassembled WGS sequence"/>
</dbReference>
<dbReference type="PROSITE" id="PS50934">
    <property type="entry name" value="SWIRM"/>
    <property type="match status" value="1"/>
</dbReference>
<proteinExistence type="predicted"/>
<feature type="domain" description="SWIRM" evidence="4">
    <location>
        <begin position="1"/>
        <end position="71"/>
    </location>
</feature>
<dbReference type="GO" id="GO:0003677">
    <property type="term" value="F:DNA binding"/>
    <property type="evidence" value="ECO:0007669"/>
    <property type="project" value="UniProtKB-KW"/>
</dbReference>
<evidence type="ECO:0000256" key="3">
    <source>
        <dbReference type="ARBA" id="ARBA00023163"/>
    </source>
</evidence>
<dbReference type="SMART" id="SM00345">
    <property type="entry name" value="HTH_GNTR"/>
    <property type="match status" value="1"/>
</dbReference>
<evidence type="ECO:0000256" key="1">
    <source>
        <dbReference type="ARBA" id="ARBA00023015"/>
    </source>
</evidence>
<keyword evidence="2" id="KW-0238">DNA-binding</keyword>
<organism evidence="6 7">
    <name type="scientific">Mogibacterium kristiansenii</name>
    <dbReference type="NCBI Taxonomy" id="2606708"/>
    <lineage>
        <taxon>Bacteria</taxon>
        <taxon>Bacillati</taxon>
        <taxon>Bacillota</taxon>
        <taxon>Clostridia</taxon>
        <taxon>Peptostreptococcales</taxon>
        <taxon>Anaerovoracaceae</taxon>
        <taxon>Mogibacterium</taxon>
    </lineage>
</organism>
<dbReference type="Gene3D" id="1.20.120.530">
    <property type="entry name" value="GntR ligand-binding domain-like"/>
    <property type="match status" value="1"/>
</dbReference>
<dbReference type="RefSeq" id="WP_154553996.1">
    <property type="nucleotide sequence ID" value="NZ_JAQXUZ010000027.1"/>
</dbReference>
<dbReference type="InterPro" id="IPR000524">
    <property type="entry name" value="Tscrpt_reg_HTH_GntR"/>
</dbReference>
<dbReference type="SMART" id="SM00895">
    <property type="entry name" value="FCD"/>
    <property type="match status" value="1"/>
</dbReference>
<sequence>MNANSSTVSERIYTAIRNDILNKTLVSGEKLTIKKLHEMYGVSSSPIREALFRLQQDGLIEYRSNAGMRVIEFTRQDLAEIYMLLTEFDVIALRAATTPTRRLSTLAALELCMERARASIENNYWNYYSDAFHSILYEEAQNGRLTDAARKIRIQSTIFSNQYEIKEENRREILKQHEDILSAIRDNRLDRAEDLMRTHVGSSYAKALSILDEEEAASEESSK</sequence>
<dbReference type="PROSITE" id="PS50949">
    <property type="entry name" value="HTH_GNTR"/>
    <property type="match status" value="1"/>
</dbReference>
<dbReference type="InterPro" id="IPR036390">
    <property type="entry name" value="WH_DNA-bd_sf"/>
</dbReference>
<keyword evidence="1" id="KW-0805">Transcription regulation</keyword>
<accession>A0A6N7X4K5</accession>